<protein>
    <submittedName>
        <fullName evidence="1">Uncharacterized protein</fullName>
    </submittedName>
</protein>
<reference evidence="1 2" key="1">
    <citation type="submission" date="2017-06" db="EMBL/GenBank/DDBJ databases">
        <title>Comparative genomic analysis of Ambrosia Fusariam Clade fungi.</title>
        <authorList>
            <person name="Stajich J.E."/>
            <person name="Carrillo J."/>
            <person name="Kijimoto T."/>
            <person name="Eskalen A."/>
            <person name="O'Donnell K."/>
            <person name="Kasson M."/>
        </authorList>
    </citation>
    <scope>NUCLEOTIDE SEQUENCE [LARGE SCALE GENOMIC DNA]</scope>
    <source>
        <strain evidence="1 2">NRRL62584</strain>
    </source>
</reference>
<sequence length="136" mass="15489">MVILSPTKPLLQLELSDRSRKFALDDDDDNKAIIVPTYSKARHFEAIEAEICPPWPEQCNDSPRIFTTPAIRIDDGKNVKEVEKVEKMVKGVKKVKVKKVKIEKIVITMKPGEVEDQLKKLSEATKSTQGNWLEED</sequence>
<gene>
    <name evidence="1" type="ORF">CEP54_012365</name>
</gene>
<evidence type="ECO:0000313" key="2">
    <source>
        <dbReference type="Proteomes" id="UP000288168"/>
    </source>
</evidence>
<comment type="caution">
    <text evidence="1">The sequence shown here is derived from an EMBL/GenBank/DDBJ whole genome shotgun (WGS) entry which is preliminary data.</text>
</comment>
<organism evidence="1 2">
    <name type="scientific">Fusarium duplospermum</name>
    <dbReference type="NCBI Taxonomy" id="1325734"/>
    <lineage>
        <taxon>Eukaryota</taxon>
        <taxon>Fungi</taxon>
        <taxon>Dikarya</taxon>
        <taxon>Ascomycota</taxon>
        <taxon>Pezizomycotina</taxon>
        <taxon>Sordariomycetes</taxon>
        <taxon>Hypocreomycetidae</taxon>
        <taxon>Hypocreales</taxon>
        <taxon>Nectriaceae</taxon>
        <taxon>Fusarium</taxon>
        <taxon>Fusarium solani species complex</taxon>
    </lineage>
</organism>
<dbReference type="AlphaFoldDB" id="A0A428P9A0"/>
<keyword evidence="2" id="KW-1185">Reference proteome</keyword>
<evidence type="ECO:0000313" key="1">
    <source>
        <dbReference type="EMBL" id="RSL49585.1"/>
    </source>
</evidence>
<proteinExistence type="predicted"/>
<dbReference type="EMBL" id="NKCI01000177">
    <property type="protein sequence ID" value="RSL49585.1"/>
    <property type="molecule type" value="Genomic_DNA"/>
</dbReference>
<accession>A0A428P9A0</accession>
<dbReference type="Proteomes" id="UP000288168">
    <property type="component" value="Unassembled WGS sequence"/>
</dbReference>
<name>A0A428P9A0_9HYPO</name>